<dbReference type="EMBL" id="VCNI01000002">
    <property type="protein sequence ID" value="TMU54543.1"/>
    <property type="molecule type" value="Genomic_DNA"/>
</dbReference>
<evidence type="ECO:0000256" key="1">
    <source>
        <dbReference type="ARBA" id="ARBA00007435"/>
    </source>
</evidence>
<dbReference type="InterPro" id="IPR000305">
    <property type="entry name" value="GIY-YIG_endonuc"/>
</dbReference>
<keyword evidence="4" id="KW-1185">Reference proteome</keyword>
<accession>A0ABY2WIL1</accession>
<dbReference type="InterPro" id="IPR035901">
    <property type="entry name" value="GIY-YIG_endonuc_sf"/>
</dbReference>
<proteinExistence type="inferred from homology"/>
<evidence type="ECO:0000313" key="3">
    <source>
        <dbReference type="EMBL" id="TMU54543.1"/>
    </source>
</evidence>
<feature type="domain" description="GIY-YIG" evidence="2">
    <location>
        <begin position="4"/>
        <end position="81"/>
    </location>
</feature>
<reference evidence="3 4" key="1">
    <citation type="submission" date="2019-05" db="EMBL/GenBank/DDBJ databases">
        <title>Flagellimonas sp. AsT0115, sp. nov., isolated from a marine red algae, Asparagopsis taxiformis.</title>
        <authorList>
            <person name="Kim J."/>
            <person name="Jeong S.E."/>
            <person name="Jeon C.O."/>
        </authorList>
    </citation>
    <scope>NUCLEOTIDE SEQUENCE [LARGE SCALE GENOMIC DNA]</scope>
    <source>
        <strain evidence="3 4">AsT0115</strain>
    </source>
</reference>
<dbReference type="RefSeq" id="WP_138835819.1">
    <property type="nucleotide sequence ID" value="NZ_VCNI01000002.1"/>
</dbReference>
<comment type="similarity">
    <text evidence="1">Belongs to the UPF0213 family.</text>
</comment>
<dbReference type="SMART" id="SM00465">
    <property type="entry name" value="GIYc"/>
    <property type="match status" value="1"/>
</dbReference>
<evidence type="ECO:0000313" key="4">
    <source>
        <dbReference type="Proteomes" id="UP000751614"/>
    </source>
</evidence>
<sequence>MNLEKGYVYMLTNASRTILYIGATRNIKKRIRKHIDGTGAVFTKKYHLKILIYYEEFDDVELAFKREKQLKNWKKDWKWNLVKSKNKDLLDLLNVFC</sequence>
<protein>
    <submittedName>
        <fullName evidence="3">GIY-YIG nuclease family protein</fullName>
    </submittedName>
</protein>
<dbReference type="PANTHER" id="PTHR34477">
    <property type="entry name" value="UPF0213 PROTEIN YHBQ"/>
    <property type="match status" value="1"/>
</dbReference>
<dbReference type="PROSITE" id="PS50164">
    <property type="entry name" value="GIY_YIG"/>
    <property type="match status" value="1"/>
</dbReference>
<comment type="caution">
    <text evidence="3">The sequence shown here is derived from an EMBL/GenBank/DDBJ whole genome shotgun (WGS) entry which is preliminary data.</text>
</comment>
<dbReference type="SUPFAM" id="SSF82771">
    <property type="entry name" value="GIY-YIG endonuclease"/>
    <property type="match status" value="1"/>
</dbReference>
<evidence type="ECO:0000259" key="2">
    <source>
        <dbReference type="PROSITE" id="PS50164"/>
    </source>
</evidence>
<dbReference type="Pfam" id="PF01541">
    <property type="entry name" value="GIY-YIG"/>
    <property type="match status" value="1"/>
</dbReference>
<dbReference type="Proteomes" id="UP000751614">
    <property type="component" value="Unassembled WGS sequence"/>
</dbReference>
<dbReference type="CDD" id="cd10448">
    <property type="entry name" value="GIY-YIG_unchar_3"/>
    <property type="match status" value="1"/>
</dbReference>
<dbReference type="PANTHER" id="PTHR34477:SF5">
    <property type="entry name" value="BSL5627 PROTEIN"/>
    <property type="match status" value="1"/>
</dbReference>
<organism evidence="3 4">
    <name type="scientific">Flagellimonas algicola</name>
    <dbReference type="NCBI Taxonomy" id="2583815"/>
    <lineage>
        <taxon>Bacteria</taxon>
        <taxon>Pseudomonadati</taxon>
        <taxon>Bacteroidota</taxon>
        <taxon>Flavobacteriia</taxon>
        <taxon>Flavobacteriales</taxon>
        <taxon>Flavobacteriaceae</taxon>
        <taxon>Flagellimonas</taxon>
    </lineage>
</organism>
<name>A0ABY2WIL1_9FLAO</name>
<dbReference type="Gene3D" id="3.40.1440.10">
    <property type="entry name" value="GIY-YIG endonuclease"/>
    <property type="match status" value="1"/>
</dbReference>
<gene>
    <name evidence="3" type="ORF">FGG15_10000</name>
</gene>
<dbReference type="InterPro" id="IPR050190">
    <property type="entry name" value="UPF0213_domain"/>
</dbReference>